<organism evidence="1 2">
    <name type="scientific">Tritrichomonas musculus</name>
    <dbReference type="NCBI Taxonomy" id="1915356"/>
    <lineage>
        <taxon>Eukaryota</taxon>
        <taxon>Metamonada</taxon>
        <taxon>Parabasalia</taxon>
        <taxon>Tritrichomonadida</taxon>
        <taxon>Tritrichomonadidae</taxon>
        <taxon>Tritrichomonas</taxon>
    </lineage>
</organism>
<keyword evidence="2" id="KW-1185">Reference proteome</keyword>
<sequence>MYTNELSESQSLRKKYQQQFEQLNQSHHSELYDFERNFLEKYIQNDNIDETFIQKLFNYIKVCVSARSVQNKNRDLKFAQKDFAQFLLEYLIKKYILGFDATIIPETVGSKSKVCSKRIQRQEFEEREKNLFQNLQEILSFLDEVENNKQVQRFITAIIGCNELLALSLFATRFFNADALFLEAVEAEIVVNPVKQPIKKLVYNYWKDSESSGKPYMSVKLEAKSYGAQFGGKISTSGAQSKNWYFKTHQEGSRVESSTGIMYLSKSVSLASPVNANELFVYKILEKLGWGPRVNFVANPFIENDMFIITNDLEEGSNGFKMAINCKKNDLSPAQEEDLKVNATMFDLINRILMLNDLNEGNYGLSADNSIKIVDFRAPSQIIGSLDEEIFFKNFMEVNGGIYPKPPKKSTIDQRLAPSILKQYGKDNKQKIKEGITALQLIDRNQLVKAIEESKSEVLAFINKQDNIASCQTADLLGLDSNEERGNLNIYAAVIMKNYDVIRECLEKKSKSLKKD</sequence>
<name>A0ABR2H4Y6_9EUKA</name>
<accession>A0ABR2H4Y6</accession>
<protein>
    <recommendedName>
        <fullName evidence="3">PI3K/PI4K catalytic domain-containing protein</fullName>
    </recommendedName>
</protein>
<dbReference type="EMBL" id="JAPFFF010000042">
    <property type="protein sequence ID" value="KAK8841279.1"/>
    <property type="molecule type" value="Genomic_DNA"/>
</dbReference>
<evidence type="ECO:0008006" key="3">
    <source>
        <dbReference type="Google" id="ProtNLM"/>
    </source>
</evidence>
<comment type="caution">
    <text evidence="1">The sequence shown here is derived from an EMBL/GenBank/DDBJ whole genome shotgun (WGS) entry which is preliminary data.</text>
</comment>
<dbReference type="PANTHER" id="PTHR33651:SF3">
    <property type="entry name" value="PHAGE PROTEIN"/>
    <property type="match status" value="1"/>
</dbReference>
<gene>
    <name evidence="1" type="ORF">M9Y10_027481</name>
</gene>
<evidence type="ECO:0000313" key="1">
    <source>
        <dbReference type="EMBL" id="KAK8841279.1"/>
    </source>
</evidence>
<evidence type="ECO:0000313" key="2">
    <source>
        <dbReference type="Proteomes" id="UP001470230"/>
    </source>
</evidence>
<reference evidence="1 2" key="1">
    <citation type="submission" date="2024-04" db="EMBL/GenBank/DDBJ databases">
        <title>Tritrichomonas musculus Genome.</title>
        <authorList>
            <person name="Alves-Ferreira E."/>
            <person name="Grigg M."/>
            <person name="Lorenzi H."/>
            <person name="Galac M."/>
        </authorList>
    </citation>
    <scope>NUCLEOTIDE SEQUENCE [LARGE SCALE GENOMIC DNA]</scope>
    <source>
        <strain evidence="1 2">EAF2021</strain>
    </source>
</reference>
<proteinExistence type="predicted"/>
<dbReference type="Proteomes" id="UP001470230">
    <property type="component" value="Unassembled WGS sequence"/>
</dbReference>
<dbReference type="PANTHER" id="PTHR33651">
    <property type="entry name" value="PROTEIN CBG06246"/>
    <property type="match status" value="1"/>
</dbReference>